<feature type="transmembrane region" description="Helical" evidence="1">
    <location>
        <begin position="50"/>
        <end position="72"/>
    </location>
</feature>
<organism evidence="2">
    <name type="scientific">Rhizophora mucronata</name>
    <name type="common">Asiatic mangrove</name>
    <dbReference type="NCBI Taxonomy" id="61149"/>
    <lineage>
        <taxon>Eukaryota</taxon>
        <taxon>Viridiplantae</taxon>
        <taxon>Streptophyta</taxon>
        <taxon>Embryophyta</taxon>
        <taxon>Tracheophyta</taxon>
        <taxon>Spermatophyta</taxon>
        <taxon>Magnoliopsida</taxon>
        <taxon>eudicotyledons</taxon>
        <taxon>Gunneridae</taxon>
        <taxon>Pentapetalae</taxon>
        <taxon>rosids</taxon>
        <taxon>fabids</taxon>
        <taxon>Malpighiales</taxon>
        <taxon>Rhizophoraceae</taxon>
        <taxon>Rhizophora</taxon>
    </lineage>
</organism>
<protein>
    <submittedName>
        <fullName evidence="2">Uncharacterized protein</fullName>
    </submittedName>
</protein>
<accession>A0A2P2PMN6</accession>
<keyword evidence="1" id="KW-1133">Transmembrane helix</keyword>
<proteinExistence type="predicted"/>
<sequence>MTKTLFSLSILCFSYLFRCKITLSLSTSSIYPINFFFIFLGSKTPQSQVLVSFLVLEAMILLQKWYFLFFFLNQKW</sequence>
<keyword evidence="1" id="KW-0472">Membrane</keyword>
<evidence type="ECO:0000313" key="2">
    <source>
        <dbReference type="EMBL" id="MBX55996.1"/>
    </source>
</evidence>
<keyword evidence="1" id="KW-0812">Transmembrane</keyword>
<dbReference type="AlphaFoldDB" id="A0A2P2PMN6"/>
<dbReference type="EMBL" id="GGEC01075512">
    <property type="protein sequence ID" value="MBX55996.1"/>
    <property type="molecule type" value="Transcribed_RNA"/>
</dbReference>
<evidence type="ECO:0000256" key="1">
    <source>
        <dbReference type="SAM" id="Phobius"/>
    </source>
</evidence>
<name>A0A2P2PMN6_RHIMU</name>
<reference evidence="2" key="1">
    <citation type="submission" date="2018-02" db="EMBL/GenBank/DDBJ databases">
        <title>Rhizophora mucronata_Transcriptome.</title>
        <authorList>
            <person name="Meera S.P."/>
            <person name="Sreeshan A."/>
            <person name="Augustine A."/>
        </authorList>
    </citation>
    <scope>NUCLEOTIDE SEQUENCE</scope>
    <source>
        <tissue evidence="2">Leaf</tissue>
    </source>
</reference>